<evidence type="ECO:0000313" key="1">
    <source>
        <dbReference type="EMBL" id="GIY70169.1"/>
    </source>
</evidence>
<evidence type="ECO:0000313" key="2">
    <source>
        <dbReference type="Proteomes" id="UP001054837"/>
    </source>
</evidence>
<name>A0AAV4VK03_9ARAC</name>
<protein>
    <submittedName>
        <fullName evidence="1">Uncharacterized protein</fullName>
    </submittedName>
</protein>
<dbReference type="EMBL" id="BPLQ01013136">
    <property type="protein sequence ID" value="GIY70169.1"/>
    <property type="molecule type" value="Genomic_DNA"/>
</dbReference>
<keyword evidence="2" id="KW-1185">Reference proteome</keyword>
<gene>
    <name evidence="1" type="ORF">CDAR_176631</name>
</gene>
<reference evidence="1 2" key="1">
    <citation type="submission" date="2021-06" db="EMBL/GenBank/DDBJ databases">
        <title>Caerostris darwini draft genome.</title>
        <authorList>
            <person name="Kono N."/>
            <person name="Arakawa K."/>
        </authorList>
    </citation>
    <scope>NUCLEOTIDE SEQUENCE [LARGE SCALE GENOMIC DNA]</scope>
</reference>
<dbReference type="AlphaFoldDB" id="A0AAV4VK03"/>
<accession>A0AAV4VK03</accession>
<proteinExistence type="predicted"/>
<organism evidence="1 2">
    <name type="scientific">Caerostris darwini</name>
    <dbReference type="NCBI Taxonomy" id="1538125"/>
    <lineage>
        <taxon>Eukaryota</taxon>
        <taxon>Metazoa</taxon>
        <taxon>Ecdysozoa</taxon>
        <taxon>Arthropoda</taxon>
        <taxon>Chelicerata</taxon>
        <taxon>Arachnida</taxon>
        <taxon>Araneae</taxon>
        <taxon>Araneomorphae</taxon>
        <taxon>Entelegynae</taxon>
        <taxon>Araneoidea</taxon>
        <taxon>Araneidae</taxon>
        <taxon>Caerostris</taxon>
    </lineage>
</organism>
<sequence length="107" mass="12175">MILVKIKTKGLSNKNHSSPPLFSPKSIQNSLAIEESLYPLPSVAGVISIIMHAPSKRITGDYRKQEHSVRANAWRNYMHELGGCWNMERHPLQFRQFYLPASPFAVN</sequence>
<dbReference type="Proteomes" id="UP001054837">
    <property type="component" value="Unassembled WGS sequence"/>
</dbReference>
<comment type="caution">
    <text evidence="1">The sequence shown here is derived from an EMBL/GenBank/DDBJ whole genome shotgun (WGS) entry which is preliminary data.</text>
</comment>